<evidence type="ECO:0000259" key="10">
    <source>
        <dbReference type="PROSITE" id="PS51194"/>
    </source>
</evidence>
<feature type="region of interest" description="Disordered" evidence="8">
    <location>
        <begin position="814"/>
        <end position="837"/>
    </location>
</feature>
<evidence type="ECO:0000256" key="8">
    <source>
        <dbReference type="SAM" id="MobiDB-lite"/>
    </source>
</evidence>
<reference evidence="11" key="1">
    <citation type="submission" date="2021-01" db="EMBL/GenBank/DDBJ databases">
        <authorList>
            <person name="Corre E."/>
            <person name="Pelletier E."/>
            <person name="Niang G."/>
            <person name="Scheremetjew M."/>
            <person name="Finn R."/>
            <person name="Kale V."/>
            <person name="Holt S."/>
            <person name="Cochrane G."/>
            <person name="Meng A."/>
            <person name="Brown T."/>
            <person name="Cohen L."/>
        </authorList>
    </citation>
    <scope>NUCLEOTIDE SEQUENCE</scope>
    <source>
        <strain evidence="11">CCMP1510</strain>
    </source>
</reference>
<dbReference type="PANTHER" id="PTHR47964">
    <property type="entry name" value="ATP-DEPENDENT DNA HELICASE HOMOLOG RECG, CHLOROPLASTIC"/>
    <property type="match status" value="1"/>
</dbReference>
<evidence type="ECO:0000256" key="5">
    <source>
        <dbReference type="ARBA" id="ARBA00022840"/>
    </source>
</evidence>
<dbReference type="PROSITE" id="PS51192">
    <property type="entry name" value="HELICASE_ATP_BIND_1"/>
    <property type="match status" value="1"/>
</dbReference>
<dbReference type="GO" id="GO:0003677">
    <property type="term" value="F:DNA binding"/>
    <property type="evidence" value="ECO:0007669"/>
    <property type="project" value="UniProtKB-KW"/>
</dbReference>
<dbReference type="GO" id="GO:0005524">
    <property type="term" value="F:ATP binding"/>
    <property type="evidence" value="ECO:0007669"/>
    <property type="project" value="UniProtKB-KW"/>
</dbReference>
<feature type="domain" description="Helicase ATP-binding" evidence="9">
    <location>
        <begin position="249"/>
        <end position="411"/>
    </location>
</feature>
<accession>A0A7S3NNM7</accession>
<dbReference type="Gene3D" id="3.40.50.300">
    <property type="entry name" value="P-loop containing nucleotide triphosphate hydrolases"/>
    <property type="match status" value="2"/>
</dbReference>
<evidence type="ECO:0000256" key="4">
    <source>
        <dbReference type="ARBA" id="ARBA00022806"/>
    </source>
</evidence>
<organism evidence="11">
    <name type="scientific">Aureoumbra lagunensis</name>
    <dbReference type="NCBI Taxonomy" id="44058"/>
    <lineage>
        <taxon>Eukaryota</taxon>
        <taxon>Sar</taxon>
        <taxon>Stramenopiles</taxon>
        <taxon>Ochrophyta</taxon>
        <taxon>Pelagophyceae</taxon>
        <taxon>Pelagomonadales</taxon>
        <taxon>Aureoumbra</taxon>
    </lineage>
</organism>
<name>A0A7S3NNM7_9STRA</name>
<keyword evidence="5" id="KW-0067">ATP-binding</keyword>
<dbReference type="PROSITE" id="PS51194">
    <property type="entry name" value="HELICASE_CTER"/>
    <property type="match status" value="1"/>
</dbReference>
<dbReference type="InterPro" id="IPR014001">
    <property type="entry name" value="Helicase_ATP-bd"/>
</dbReference>
<dbReference type="GO" id="GO:0006281">
    <property type="term" value="P:DNA repair"/>
    <property type="evidence" value="ECO:0007669"/>
    <property type="project" value="UniProtKB-KW"/>
</dbReference>
<protein>
    <recommendedName>
        <fullName evidence="12">Transcription-repair-coupling factor</fullName>
    </recommendedName>
</protein>
<keyword evidence="1" id="KW-0547">Nucleotide-binding</keyword>
<evidence type="ECO:0000256" key="3">
    <source>
        <dbReference type="ARBA" id="ARBA00022801"/>
    </source>
</evidence>
<dbReference type="Pfam" id="PF00270">
    <property type="entry name" value="DEAD"/>
    <property type="match status" value="1"/>
</dbReference>
<keyword evidence="2" id="KW-0227">DNA damage</keyword>
<keyword evidence="7" id="KW-0234">DNA repair</keyword>
<evidence type="ECO:0000256" key="1">
    <source>
        <dbReference type="ARBA" id="ARBA00022741"/>
    </source>
</evidence>
<evidence type="ECO:0000256" key="2">
    <source>
        <dbReference type="ARBA" id="ARBA00022763"/>
    </source>
</evidence>
<feature type="region of interest" description="Disordered" evidence="8">
    <location>
        <begin position="152"/>
        <end position="176"/>
    </location>
</feature>
<sequence length="837" mass="91819">MITTVARGKIIVTIIMMIIKARMALQPPIHNLKSSRQGRRVVSVESSSVMSPLEQNVKRKTAALKVGSGNEMDIVHAGDYVIHYDRGICVYAGRFGDDMDGPVLLRFADKTVAVEPEVASKALTLYRRGNESPEIEDADNIIFDNQQTAAELRGSAAVSTRTPPKSSSSSPKLSTLKSPRAWRRFRNRAAQIARDHARELVATSAARRERERIPCIPLNQSQLQYLDAGLGFELTTGQIQCIEDVFEDMCRRNKPMDRLVFGDVGFGKTEVALRAIALCLANQRQAALVCPTSILAVQHYNTIKKRLSNDSNTVELLLGGGSSVERQRILKAIASGDCGVVVGTHAVLSDKVLWKKKLGLVIVDEEQRFGVAHKERLKRVCVDVDVLTLSATPIPRTLASALSGIRDCSELPNAPPGRGFTDTQIWADVPGEPEHETRLAAVLARELARGGQCFYVVPYVADIDRAALRVQDALRSISSRQNIPIGQVLVAHGRIKNASAVIAQLADENSFTPVLVATTLIENGLDLPRVNTIIVQDAHRFGLATLHQLRGRVGRGKHNASCILLHPRDLALTPAALSRLRAMTDEMDGPQLARRDLEIRGAGTVLGTKQSGRGAGGILGPRLYARILQDELDRIRSLQLRSVAKCEYLLDVHHFDNHDDPIFEKSIEDILAVSYLPITALAELAPQAKGFPKRKRLLKRAYLRAHAARLGFDSISLGPALHSAAVVDGNDDHSIPPSVLISAPELKPITWNLLKKEVPPNLRASLRFDEPRATVEVVRLGALPPAKRLDFLLTTLMSMTSFLDRIQHIIDDLEEEEEEESTLSSSTSSGKDDDIVL</sequence>
<dbReference type="InterPro" id="IPR027417">
    <property type="entry name" value="P-loop_NTPase"/>
</dbReference>
<feature type="compositionally biased region" description="Low complexity" evidence="8">
    <location>
        <begin position="159"/>
        <end position="176"/>
    </location>
</feature>
<dbReference type="SMART" id="SM00487">
    <property type="entry name" value="DEXDc"/>
    <property type="match status" value="1"/>
</dbReference>
<keyword evidence="4" id="KW-0347">Helicase</keyword>
<dbReference type="InterPro" id="IPR047112">
    <property type="entry name" value="RecG/Mfd"/>
</dbReference>
<evidence type="ECO:0000313" key="11">
    <source>
        <dbReference type="EMBL" id="CAE0372096.1"/>
    </source>
</evidence>
<dbReference type="Pfam" id="PF00271">
    <property type="entry name" value="Helicase_C"/>
    <property type="match status" value="1"/>
</dbReference>
<dbReference type="AlphaFoldDB" id="A0A7S3NNM7"/>
<evidence type="ECO:0000259" key="9">
    <source>
        <dbReference type="PROSITE" id="PS51192"/>
    </source>
</evidence>
<keyword evidence="3" id="KW-0378">Hydrolase</keyword>
<dbReference type="InterPro" id="IPR011545">
    <property type="entry name" value="DEAD/DEAH_box_helicase_dom"/>
</dbReference>
<dbReference type="GO" id="GO:0016787">
    <property type="term" value="F:hydrolase activity"/>
    <property type="evidence" value="ECO:0007669"/>
    <property type="project" value="UniProtKB-KW"/>
</dbReference>
<proteinExistence type="predicted"/>
<dbReference type="PANTHER" id="PTHR47964:SF1">
    <property type="entry name" value="ATP-DEPENDENT DNA HELICASE HOMOLOG RECG, CHLOROPLASTIC"/>
    <property type="match status" value="1"/>
</dbReference>
<feature type="domain" description="Helicase C-terminal" evidence="10">
    <location>
        <begin position="434"/>
        <end position="598"/>
    </location>
</feature>
<dbReference type="InterPro" id="IPR001650">
    <property type="entry name" value="Helicase_C-like"/>
</dbReference>
<evidence type="ECO:0000256" key="6">
    <source>
        <dbReference type="ARBA" id="ARBA00023125"/>
    </source>
</evidence>
<dbReference type="EMBL" id="HBIJ01019690">
    <property type="protein sequence ID" value="CAE0372096.1"/>
    <property type="molecule type" value="Transcribed_RNA"/>
</dbReference>
<dbReference type="GO" id="GO:0003678">
    <property type="term" value="F:DNA helicase activity"/>
    <property type="evidence" value="ECO:0007669"/>
    <property type="project" value="TreeGrafter"/>
</dbReference>
<dbReference type="SUPFAM" id="SSF52540">
    <property type="entry name" value="P-loop containing nucleoside triphosphate hydrolases"/>
    <property type="match status" value="2"/>
</dbReference>
<gene>
    <name evidence="11" type="ORF">ALAG00032_LOCUS12879</name>
</gene>
<keyword evidence="6" id="KW-0238">DNA-binding</keyword>
<evidence type="ECO:0000256" key="7">
    <source>
        <dbReference type="ARBA" id="ARBA00023204"/>
    </source>
</evidence>
<evidence type="ECO:0008006" key="12">
    <source>
        <dbReference type="Google" id="ProtNLM"/>
    </source>
</evidence>
<dbReference type="SMART" id="SM00490">
    <property type="entry name" value="HELICc"/>
    <property type="match status" value="1"/>
</dbReference>